<dbReference type="AlphaFoldDB" id="A0A653DQG7"/>
<gene>
    <name evidence="1" type="ORF">CALMAC_LOCUS19092</name>
</gene>
<keyword evidence="2" id="KW-1185">Reference proteome</keyword>
<proteinExistence type="predicted"/>
<dbReference type="EMBL" id="CAACVG010013399">
    <property type="protein sequence ID" value="VEN61762.1"/>
    <property type="molecule type" value="Genomic_DNA"/>
</dbReference>
<dbReference type="OrthoDB" id="5817230at2759"/>
<dbReference type="Gene3D" id="3.40.50.300">
    <property type="entry name" value="P-loop containing nucleotide triphosphate hydrolases"/>
    <property type="match status" value="1"/>
</dbReference>
<sequence length="99" mass="11295">MNSSKVTKPQKLTIGQVRMENIDFGYRLCDRDDIASKPVIIEHLGFVQGKNLIQELPPREVYVHYTIATDTSNIKKVFNSVHEIILKSITEGTFGNQLY</sequence>
<organism evidence="1 2">
    <name type="scientific">Callosobruchus maculatus</name>
    <name type="common">Southern cowpea weevil</name>
    <name type="synonym">Pulse bruchid</name>
    <dbReference type="NCBI Taxonomy" id="64391"/>
    <lineage>
        <taxon>Eukaryota</taxon>
        <taxon>Metazoa</taxon>
        <taxon>Ecdysozoa</taxon>
        <taxon>Arthropoda</taxon>
        <taxon>Hexapoda</taxon>
        <taxon>Insecta</taxon>
        <taxon>Pterygota</taxon>
        <taxon>Neoptera</taxon>
        <taxon>Endopterygota</taxon>
        <taxon>Coleoptera</taxon>
        <taxon>Polyphaga</taxon>
        <taxon>Cucujiformia</taxon>
        <taxon>Chrysomeloidea</taxon>
        <taxon>Chrysomelidae</taxon>
        <taxon>Bruchinae</taxon>
        <taxon>Bruchini</taxon>
        <taxon>Callosobruchus</taxon>
    </lineage>
</organism>
<evidence type="ECO:0000313" key="1">
    <source>
        <dbReference type="EMBL" id="VEN61762.1"/>
    </source>
</evidence>
<accession>A0A653DQG7</accession>
<reference evidence="1 2" key="1">
    <citation type="submission" date="2019-01" db="EMBL/GenBank/DDBJ databases">
        <authorList>
            <person name="Sayadi A."/>
        </authorList>
    </citation>
    <scope>NUCLEOTIDE SEQUENCE [LARGE SCALE GENOMIC DNA]</scope>
</reference>
<dbReference type="Proteomes" id="UP000410492">
    <property type="component" value="Unassembled WGS sequence"/>
</dbReference>
<evidence type="ECO:0000313" key="2">
    <source>
        <dbReference type="Proteomes" id="UP000410492"/>
    </source>
</evidence>
<name>A0A653DQG7_CALMS</name>
<protein>
    <submittedName>
        <fullName evidence="1">Uncharacterized protein</fullName>
    </submittedName>
</protein>
<dbReference type="InterPro" id="IPR027417">
    <property type="entry name" value="P-loop_NTPase"/>
</dbReference>